<dbReference type="NCBIfam" id="TIGR00199">
    <property type="entry name" value="PncC_domain"/>
    <property type="match status" value="1"/>
</dbReference>
<dbReference type="Proteomes" id="UP000321049">
    <property type="component" value="Unassembled WGS sequence"/>
</dbReference>
<evidence type="ECO:0000313" key="2">
    <source>
        <dbReference type="EMBL" id="GEM00299.1"/>
    </source>
</evidence>
<dbReference type="RefSeq" id="WP_146847890.1">
    <property type="nucleotide sequence ID" value="NZ_BJWH01000031.1"/>
</dbReference>
<gene>
    <name evidence="2" type="ORF">CTE05_38450</name>
</gene>
<dbReference type="Pfam" id="PF02464">
    <property type="entry name" value="CinA"/>
    <property type="match status" value="1"/>
</dbReference>
<dbReference type="SUPFAM" id="SSF142433">
    <property type="entry name" value="CinA-like"/>
    <property type="match status" value="1"/>
</dbReference>
<dbReference type="InterPro" id="IPR008136">
    <property type="entry name" value="CinA_C"/>
</dbReference>
<dbReference type="Gene3D" id="3.90.950.20">
    <property type="entry name" value="CinA-like"/>
    <property type="match status" value="1"/>
</dbReference>
<dbReference type="InterPro" id="IPR036653">
    <property type="entry name" value="CinA-like_C"/>
</dbReference>
<dbReference type="AlphaFoldDB" id="A0A511JQJ1"/>
<comment type="caution">
    <text evidence="2">The sequence shown here is derived from an EMBL/GenBank/DDBJ whole genome shotgun (WGS) entry which is preliminary data.</text>
</comment>
<proteinExistence type="predicted"/>
<protein>
    <submittedName>
        <fullName evidence="2">Competence damage-inducible protein A</fullName>
    </submittedName>
</protein>
<sequence length="157" mass="15384">MSLAADLLAALGARGWSLAVAESLTGGLVSAALVDVPGASSVLRGAVVAYATDLKGTLLDVDRGLLDARGAVDPEVAAAMAAGVRARLGADVGLATTGVAGPDPQDGKPPGTVHVAVSTPDGSTVRSLLLTGDRALVRARSTDAVLALAVEILGRPG</sequence>
<name>A0A511JQJ1_9CELL</name>
<dbReference type="OrthoDB" id="1253990at2"/>
<feature type="domain" description="CinA C-terminal" evidence="1">
    <location>
        <begin position="2"/>
        <end position="151"/>
    </location>
</feature>
<reference evidence="2 3" key="1">
    <citation type="submission" date="2019-07" db="EMBL/GenBank/DDBJ databases">
        <title>Whole genome shotgun sequence of Cellulomonas terrae NBRC 100819.</title>
        <authorList>
            <person name="Hosoyama A."/>
            <person name="Uohara A."/>
            <person name="Ohji S."/>
            <person name="Ichikawa N."/>
        </authorList>
    </citation>
    <scope>NUCLEOTIDE SEQUENCE [LARGE SCALE GENOMIC DNA]</scope>
    <source>
        <strain evidence="2 3">NBRC 100819</strain>
    </source>
</reference>
<accession>A0A511JQJ1</accession>
<organism evidence="2 3">
    <name type="scientific">Cellulomonas terrae</name>
    <dbReference type="NCBI Taxonomy" id="311234"/>
    <lineage>
        <taxon>Bacteria</taxon>
        <taxon>Bacillati</taxon>
        <taxon>Actinomycetota</taxon>
        <taxon>Actinomycetes</taxon>
        <taxon>Micrococcales</taxon>
        <taxon>Cellulomonadaceae</taxon>
        <taxon>Cellulomonas</taxon>
    </lineage>
</organism>
<evidence type="ECO:0000313" key="3">
    <source>
        <dbReference type="Proteomes" id="UP000321049"/>
    </source>
</evidence>
<dbReference type="EMBL" id="BJWH01000031">
    <property type="protein sequence ID" value="GEM00299.1"/>
    <property type="molecule type" value="Genomic_DNA"/>
</dbReference>
<evidence type="ECO:0000259" key="1">
    <source>
        <dbReference type="Pfam" id="PF02464"/>
    </source>
</evidence>
<keyword evidence="3" id="KW-1185">Reference proteome</keyword>